<organism evidence="2 3">
    <name type="scientific">Cinara cedri</name>
    <dbReference type="NCBI Taxonomy" id="506608"/>
    <lineage>
        <taxon>Eukaryota</taxon>
        <taxon>Metazoa</taxon>
        <taxon>Ecdysozoa</taxon>
        <taxon>Arthropoda</taxon>
        <taxon>Hexapoda</taxon>
        <taxon>Insecta</taxon>
        <taxon>Pterygota</taxon>
        <taxon>Neoptera</taxon>
        <taxon>Paraneoptera</taxon>
        <taxon>Hemiptera</taxon>
        <taxon>Sternorrhyncha</taxon>
        <taxon>Aphidomorpha</taxon>
        <taxon>Aphidoidea</taxon>
        <taxon>Aphididae</taxon>
        <taxon>Lachninae</taxon>
        <taxon>Cinara</taxon>
    </lineage>
</organism>
<evidence type="ECO:0000259" key="1">
    <source>
        <dbReference type="Pfam" id="PF15928"/>
    </source>
</evidence>
<dbReference type="AlphaFoldDB" id="A0A5E4MZW4"/>
<reference evidence="2 3" key="1">
    <citation type="submission" date="2019-08" db="EMBL/GenBank/DDBJ databases">
        <authorList>
            <person name="Alioto T."/>
            <person name="Alioto T."/>
            <person name="Gomez Garrido J."/>
        </authorList>
    </citation>
    <scope>NUCLEOTIDE SEQUENCE [LARGE SCALE GENOMIC DNA]</scope>
</reference>
<feature type="domain" description="DUF4746" evidence="1">
    <location>
        <begin position="214"/>
        <end position="364"/>
    </location>
</feature>
<dbReference type="EMBL" id="CABPRJ010001443">
    <property type="protein sequence ID" value="VVC37217.1"/>
    <property type="molecule type" value="Genomic_DNA"/>
</dbReference>
<dbReference type="InterPro" id="IPR031827">
    <property type="entry name" value="DUF4746"/>
</dbReference>
<evidence type="ECO:0000313" key="3">
    <source>
        <dbReference type="Proteomes" id="UP000325440"/>
    </source>
</evidence>
<gene>
    <name evidence="2" type="ORF">CINCED_3A010952</name>
</gene>
<evidence type="ECO:0000313" key="2">
    <source>
        <dbReference type="EMBL" id="VVC37217.1"/>
    </source>
</evidence>
<name>A0A5E4MZW4_9HEMI</name>
<sequence>MPTNRVTNEEQRKLIERDEYELQKFKESNKIKNERMMKVKEYHLKKFSLNVQMHTCVMFFPHTVSYIMVEKVPEEGAEDFDESAEPVMVEKRICEVANTCALKYEEFMVVEAKEIQLTSETLEEMFLMERNVLESFSPRLVDELLSKKVFSVLLSLPVIKNEGHNAIEDEDFTKYWGVPEEKMSTIIYGNQNPVNPSPKSLAADNIVVNNFGEKVPSMYTPTNPLSKASALTVLFNKFSITNQYVAPQPPVPQYLMIFEINKSDIVLPIIEDIEDNIINYGFFRSADPENPRLLCKNHELLVTYGMEKIGKDAKLVLSVIKDYKDKSMLRFIDAGPIYVSTDSELGIDDAAQFFPYNFEEIEGEIKMLVDRFFHNDEATDGEYELDEGNDEFLGEDDIDLHTSDITVR</sequence>
<accession>A0A5E4MZW4</accession>
<keyword evidence="3" id="KW-1185">Reference proteome</keyword>
<dbReference type="Pfam" id="PF15928">
    <property type="entry name" value="DUF4746"/>
    <property type="match status" value="1"/>
</dbReference>
<dbReference type="OrthoDB" id="10263751at2759"/>
<dbReference type="Proteomes" id="UP000325440">
    <property type="component" value="Unassembled WGS sequence"/>
</dbReference>
<proteinExistence type="predicted"/>
<protein>
    <recommendedName>
        <fullName evidence="1">DUF4746 domain-containing protein</fullName>
    </recommendedName>
</protein>